<name>A0A0P1E2Q5_9RHOB</name>
<gene>
    <name evidence="3" type="ORF">RUM4293_00948</name>
</gene>
<protein>
    <recommendedName>
        <fullName evidence="2">DUF6378 domain-containing protein</fullName>
    </recommendedName>
</protein>
<accession>A0A0P1E2Q5</accession>
<feature type="compositionally biased region" description="Polar residues" evidence="1">
    <location>
        <begin position="92"/>
        <end position="101"/>
    </location>
</feature>
<dbReference type="Pfam" id="PF19905">
    <property type="entry name" value="DUF6378"/>
    <property type="match status" value="1"/>
</dbReference>
<reference evidence="4" key="1">
    <citation type="submission" date="2015-09" db="EMBL/GenBank/DDBJ databases">
        <authorList>
            <person name="Rodrigo-Torres L."/>
            <person name="Arahal D.R."/>
        </authorList>
    </citation>
    <scope>NUCLEOTIDE SEQUENCE [LARGE SCALE GENOMIC DNA]</scope>
    <source>
        <strain evidence="4">CECT 4293</strain>
    </source>
</reference>
<dbReference type="EMBL" id="CYPS01000011">
    <property type="protein sequence ID" value="CUH42063.1"/>
    <property type="molecule type" value="Genomic_DNA"/>
</dbReference>
<evidence type="ECO:0000313" key="4">
    <source>
        <dbReference type="Proteomes" id="UP000050786"/>
    </source>
</evidence>
<proteinExistence type="predicted"/>
<feature type="region of interest" description="Disordered" evidence="1">
    <location>
        <begin position="92"/>
        <end position="111"/>
    </location>
</feature>
<evidence type="ECO:0000313" key="3">
    <source>
        <dbReference type="EMBL" id="CUH42063.1"/>
    </source>
</evidence>
<evidence type="ECO:0000256" key="1">
    <source>
        <dbReference type="SAM" id="MobiDB-lite"/>
    </source>
</evidence>
<dbReference type="Proteomes" id="UP000050786">
    <property type="component" value="Unassembled WGS sequence"/>
</dbReference>
<sequence>MSDAESIAQVLRDVSAIIRELEGQHGQAISQHRRLAKLWSAYLDTNITETDAAVMLALLKISRIAESVCPPSDSFLDLIGYAAIATTCANETRASASSNNGGEAGADKLSD</sequence>
<dbReference type="AlphaFoldDB" id="A0A0P1E2Q5"/>
<keyword evidence="4" id="KW-1185">Reference proteome</keyword>
<dbReference type="RefSeq" id="WP_058272180.1">
    <property type="nucleotide sequence ID" value="NZ_CYPS01000011.1"/>
</dbReference>
<evidence type="ECO:0000259" key="2">
    <source>
        <dbReference type="Pfam" id="PF19905"/>
    </source>
</evidence>
<dbReference type="InterPro" id="IPR045958">
    <property type="entry name" value="DUF6378"/>
</dbReference>
<feature type="domain" description="DUF6378" evidence="2">
    <location>
        <begin position="10"/>
        <end position="88"/>
    </location>
</feature>
<organism evidence="3 4">
    <name type="scientific">Ruegeria atlantica</name>
    <dbReference type="NCBI Taxonomy" id="81569"/>
    <lineage>
        <taxon>Bacteria</taxon>
        <taxon>Pseudomonadati</taxon>
        <taxon>Pseudomonadota</taxon>
        <taxon>Alphaproteobacteria</taxon>
        <taxon>Rhodobacterales</taxon>
        <taxon>Roseobacteraceae</taxon>
        <taxon>Ruegeria</taxon>
    </lineage>
</organism>